<comment type="caution">
    <text evidence="4">The sequence shown here is derived from an EMBL/GenBank/DDBJ whole genome shotgun (WGS) entry which is preliminary data.</text>
</comment>
<dbReference type="PANTHER" id="PTHR30576:SF0">
    <property type="entry name" value="UNDECAPRENYL-PHOSPHATE N-ACETYLGALACTOSAMINYL 1-PHOSPHATE TRANSFERASE-RELATED"/>
    <property type="match status" value="1"/>
</dbReference>
<protein>
    <submittedName>
        <fullName evidence="4">GNAT family N-acetyltransferase</fullName>
    </submittedName>
</protein>
<keyword evidence="2" id="KW-0812">Transmembrane</keyword>
<dbReference type="PANTHER" id="PTHR30576">
    <property type="entry name" value="COLANIC BIOSYNTHESIS UDP-GLUCOSE LIPID CARRIER TRANSFERASE"/>
    <property type="match status" value="1"/>
</dbReference>
<name>A0A4V2LWC3_9ACTN</name>
<proteinExistence type="inferred from homology"/>
<organism evidence="4 5">
    <name type="scientific">Micromonospora zingiberis</name>
    <dbReference type="NCBI Taxonomy" id="2053011"/>
    <lineage>
        <taxon>Bacteria</taxon>
        <taxon>Bacillati</taxon>
        <taxon>Actinomycetota</taxon>
        <taxon>Actinomycetes</taxon>
        <taxon>Micromonosporales</taxon>
        <taxon>Micromonosporaceae</taxon>
        <taxon>Micromonospora</taxon>
    </lineage>
</organism>
<sequence length="400" mass="45151">MTSSVLDRIERNRLTTSERSRIRRVTTTKRVVDAVLGGVLMLLATPVFLVVAAAILLCDGRPVLFSQPRLGYRDRPFTLHKFRTMRASADARIAGRDDRQRLTALGRFLRTTSLDELPQLLNVVRGEMSLVGPRPLFTRYLPYYRDDERLRHAVRPGITGLAQVSGRNHLGWDERLQTDVEYVVRASLRTDMRILWRTVVGIVRRRDVVVIPGDQGEPLDTERSYPSLGAVTLRRLRGSDLEQRVHWMNDPRTRQHTQITPVTLAATQEWFTRVRQDPDRHDLVVIDKAGGGTLGMAGLIPRTAGEAEFYVFVDPERYGRGIGRTATQLVCRWAFERLSLESILLTVHQDNDAACRIYASLGFRDVARADGRRSMTLSRADFLAAQAAGSTTRPAGVVVR</sequence>
<gene>
    <name evidence="4" type="ORF">E0H26_17375</name>
</gene>
<evidence type="ECO:0000256" key="2">
    <source>
        <dbReference type="SAM" id="Phobius"/>
    </source>
</evidence>
<comment type="similarity">
    <text evidence="1">Belongs to the bacterial sugar transferase family.</text>
</comment>
<dbReference type="EMBL" id="SJJR01000011">
    <property type="protein sequence ID" value="TCB95935.1"/>
    <property type="molecule type" value="Genomic_DNA"/>
</dbReference>
<keyword evidence="5" id="KW-1185">Reference proteome</keyword>
<dbReference type="InterPro" id="IPR016181">
    <property type="entry name" value="Acyl_CoA_acyltransferase"/>
</dbReference>
<dbReference type="RefSeq" id="WP_131304777.1">
    <property type="nucleotide sequence ID" value="NZ_SJJR01000011.1"/>
</dbReference>
<dbReference type="Proteomes" id="UP000292274">
    <property type="component" value="Unassembled WGS sequence"/>
</dbReference>
<keyword evidence="4" id="KW-0808">Transferase</keyword>
<dbReference type="SUPFAM" id="SSF55729">
    <property type="entry name" value="Acyl-CoA N-acyltransferases (Nat)"/>
    <property type="match status" value="1"/>
</dbReference>
<dbReference type="GO" id="GO:0016747">
    <property type="term" value="F:acyltransferase activity, transferring groups other than amino-acyl groups"/>
    <property type="evidence" value="ECO:0007669"/>
    <property type="project" value="InterPro"/>
</dbReference>
<dbReference type="Pfam" id="PF13302">
    <property type="entry name" value="Acetyltransf_3"/>
    <property type="match status" value="1"/>
</dbReference>
<dbReference type="InterPro" id="IPR000182">
    <property type="entry name" value="GNAT_dom"/>
</dbReference>
<dbReference type="AlphaFoldDB" id="A0A4V2LWC3"/>
<feature type="transmembrane region" description="Helical" evidence="2">
    <location>
        <begin position="31"/>
        <end position="57"/>
    </location>
</feature>
<dbReference type="GO" id="GO:0016780">
    <property type="term" value="F:phosphotransferase activity, for other substituted phosphate groups"/>
    <property type="evidence" value="ECO:0007669"/>
    <property type="project" value="TreeGrafter"/>
</dbReference>
<dbReference type="PROSITE" id="PS51186">
    <property type="entry name" value="GNAT"/>
    <property type="match status" value="1"/>
</dbReference>
<dbReference type="Gene3D" id="3.40.630.30">
    <property type="match status" value="1"/>
</dbReference>
<dbReference type="InterPro" id="IPR003362">
    <property type="entry name" value="Bact_transf"/>
</dbReference>
<keyword evidence="2" id="KW-1133">Transmembrane helix</keyword>
<evidence type="ECO:0000313" key="5">
    <source>
        <dbReference type="Proteomes" id="UP000292274"/>
    </source>
</evidence>
<evidence type="ECO:0000256" key="1">
    <source>
        <dbReference type="ARBA" id="ARBA00006464"/>
    </source>
</evidence>
<feature type="domain" description="N-acetyltransferase" evidence="3">
    <location>
        <begin position="231"/>
        <end position="380"/>
    </location>
</feature>
<keyword evidence="2" id="KW-0472">Membrane</keyword>
<reference evidence="4 5" key="1">
    <citation type="submission" date="2019-02" db="EMBL/GenBank/DDBJ databases">
        <title>Jishengella sp. nov., isolated from a root of Zingiber montanum.</title>
        <authorList>
            <person name="Kuncharoen N."/>
            <person name="Kudo T."/>
            <person name="Masahiro Y."/>
            <person name="Ohkuma M."/>
            <person name="Tanasupawat S."/>
        </authorList>
    </citation>
    <scope>NUCLEOTIDE SEQUENCE [LARGE SCALE GENOMIC DNA]</scope>
    <source>
        <strain evidence="4 5">PLAI 1-1</strain>
    </source>
</reference>
<dbReference type="OrthoDB" id="9808602at2"/>
<dbReference type="Pfam" id="PF02397">
    <property type="entry name" value="Bac_transf"/>
    <property type="match status" value="1"/>
</dbReference>
<evidence type="ECO:0000313" key="4">
    <source>
        <dbReference type="EMBL" id="TCB95935.1"/>
    </source>
</evidence>
<evidence type="ECO:0000259" key="3">
    <source>
        <dbReference type="PROSITE" id="PS51186"/>
    </source>
</evidence>
<accession>A0A4V2LWC3</accession>